<keyword evidence="15" id="KW-0282">Flagellum</keyword>
<dbReference type="PRINTS" id="PR00954">
    <property type="entry name" value="FLGMOTORFLIG"/>
</dbReference>
<keyword evidence="11" id="KW-0997">Cell inner membrane</keyword>
<dbReference type="PIRSF" id="PIRSF003161">
    <property type="entry name" value="FliG"/>
    <property type="match status" value="1"/>
</dbReference>
<protein>
    <recommendedName>
        <fullName evidence="4 11">Flagellar motor switch protein FliG</fullName>
    </recommendedName>
</protein>
<comment type="subcellular location">
    <subcellularLocation>
        <location evidence="1 11">Bacterial flagellum basal body</location>
    </subcellularLocation>
    <subcellularLocation>
        <location evidence="2 11">Cell inner membrane</location>
        <topology evidence="2 11">Peripheral membrane protein</topology>
        <orientation evidence="2 11">Cytoplasmic side</orientation>
    </subcellularLocation>
</comment>
<feature type="domain" description="Flagellar motor switch protein FliG C-terminal" evidence="12">
    <location>
        <begin position="213"/>
        <end position="320"/>
    </location>
</feature>
<dbReference type="Gene3D" id="1.10.220.30">
    <property type="match status" value="3"/>
</dbReference>
<dbReference type="GO" id="GO:0071973">
    <property type="term" value="P:bacterial-type flagellum-dependent cell motility"/>
    <property type="evidence" value="ECO:0007669"/>
    <property type="project" value="InterPro"/>
</dbReference>
<dbReference type="GO" id="GO:0006935">
    <property type="term" value="P:chemotaxis"/>
    <property type="evidence" value="ECO:0007669"/>
    <property type="project" value="UniProtKB-KW"/>
</dbReference>
<keyword evidence="8 11" id="KW-0472">Membrane</keyword>
<evidence type="ECO:0000256" key="2">
    <source>
        <dbReference type="ARBA" id="ARBA00004515"/>
    </source>
</evidence>
<keyword evidence="9 11" id="KW-0975">Bacterial flagellum</keyword>
<dbReference type="NCBIfam" id="TIGR00207">
    <property type="entry name" value="fliG"/>
    <property type="match status" value="1"/>
</dbReference>
<evidence type="ECO:0000259" key="13">
    <source>
        <dbReference type="Pfam" id="PF14841"/>
    </source>
</evidence>
<evidence type="ECO:0000256" key="10">
    <source>
        <dbReference type="ARBA" id="ARBA00025598"/>
    </source>
</evidence>
<evidence type="ECO:0000256" key="1">
    <source>
        <dbReference type="ARBA" id="ARBA00004117"/>
    </source>
</evidence>
<evidence type="ECO:0000259" key="12">
    <source>
        <dbReference type="Pfam" id="PF01706"/>
    </source>
</evidence>
<dbReference type="FunFam" id="1.10.220.30:FF:000001">
    <property type="entry name" value="Flagellar motor switch protein FliG"/>
    <property type="match status" value="1"/>
</dbReference>
<proteinExistence type="inferred from homology"/>
<dbReference type="AlphaFoldDB" id="A0A3N1Y850"/>
<accession>A0A3N1Y850</accession>
<name>A0A3N1Y850_9GAMM</name>
<dbReference type="InterPro" id="IPR011002">
    <property type="entry name" value="FliG_a-hlx"/>
</dbReference>
<feature type="domain" description="Flagellar motor switch protein FliG middle" evidence="13">
    <location>
        <begin position="111"/>
        <end position="180"/>
    </location>
</feature>
<evidence type="ECO:0000313" key="16">
    <source>
        <dbReference type="Proteomes" id="UP000276634"/>
    </source>
</evidence>
<evidence type="ECO:0000256" key="8">
    <source>
        <dbReference type="ARBA" id="ARBA00023136"/>
    </source>
</evidence>
<evidence type="ECO:0000256" key="7">
    <source>
        <dbReference type="ARBA" id="ARBA00022779"/>
    </source>
</evidence>
<comment type="similarity">
    <text evidence="3 11">Belongs to the FliG family.</text>
</comment>
<keyword evidence="7 11" id="KW-0283">Flagellar rotation</keyword>
<dbReference type="SUPFAM" id="SSF48029">
    <property type="entry name" value="FliG"/>
    <property type="match status" value="2"/>
</dbReference>
<reference evidence="15 16" key="1">
    <citation type="submission" date="2018-11" db="EMBL/GenBank/DDBJ databases">
        <title>Genomic Encyclopedia of Type Strains, Phase IV (KMG-IV): sequencing the most valuable type-strain genomes for metagenomic binning, comparative biology and taxonomic classification.</title>
        <authorList>
            <person name="Goeker M."/>
        </authorList>
    </citation>
    <scope>NUCLEOTIDE SEQUENCE [LARGE SCALE GENOMIC DNA]</scope>
    <source>
        <strain evidence="15 16">DSM 100275</strain>
    </source>
</reference>
<dbReference type="GO" id="GO:0009425">
    <property type="term" value="C:bacterial-type flagellum basal body"/>
    <property type="evidence" value="ECO:0007669"/>
    <property type="project" value="UniProtKB-SubCell"/>
</dbReference>
<keyword evidence="5 11" id="KW-1003">Cell membrane</keyword>
<comment type="caution">
    <text evidence="15">The sequence shown here is derived from an EMBL/GenBank/DDBJ whole genome shotgun (WGS) entry which is preliminary data.</text>
</comment>
<evidence type="ECO:0000256" key="3">
    <source>
        <dbReference type="ARBA" id="ARBA00010299"/>
    </source>
</evidence>
<dbReference type="Pfam" id="PF14841">
    <property type="entry name" value="FliG_M"/>
    <property type="match status" value="1"/>
</dbReference>
<organism evidence="15 16">
    <name type="scientific">Inmirania thermothiophila</name>
    <dbReference type="NCBI Taxonomy" id="1750597"/>
    <lineage>
        <taxon>Bacteria</taxon>
        <taxon>Pseudomonadati</taxon>
        <taxon>Pseudomonadota</taxon>
        <taxon>Gammaproteobacteria</taxon>
        <taxon>Chromatiales</taxon>
        <taxon>Ectothiorhodospiraceae</taxon>
        <taxon>Inmirania</taxon>
    </lineage>
</organism>
<keyword evidence="15" id="KW-0969">Cilium</keyword>
<keyword evidence="6 11" id="KW-0145">Chemotaxis</keyword>
<evidence type="ECO:0000256" key="11">
    <source>
        <dbReference type="PIRNR" id="PIRNR003161"/>
    </source>
</evidence>
<dbReference type="InterPro" id="IPR000090">
    <property type="entry name" value="Flg_Motor_Flig"/>
</dbReference>
<dbReference type="InterPro" id="IPR028263">
    <property type="entry name" value="FliG_N"/>
</dbReference>
<dbReference type="GO" id="GO:0005886">
    <property type="term" value="C:plasma membrane"/>
    <property type="evidence" value="ECO:0007669"/>
    <property type="project" value="UniProtKB-SubCell"/>
</dbReference>
<dbReference type="EMBL" id="RJVI01000001">
    <property type="protein sequence ID" value="ROR34930.1"/>
    <property type="molecule type" value="Genomic_DNA"/>
</dbReference>
<dbReference type="InterPro" id="IPR023087">
    <property type="entry name" value="Flg_Motor_Flig_C"/>
</dbReference>
<evidence type="ECO:0000256" key="6">
    <source>
        <dbReference type="ARBA" id="ARBA00022500"/>
    </source>
</evidence>
<dbReference type="Pfam" id="PF14842">
    <property type="entry name" value="FliG_N"/>
    <property type="match status" value="1"/>
</dbReference>
<dbReference type="InterPro" id="IPR032779">
    <property type="entry name" value="FliG_M"/>
</dbReference>
<dbReference type="GO" id="GO:0003774">
    <property type="term" value="F:cytoskeletal motor activity"/>
    <property type="evidence" value="ECO:0007669"/>
    <property type="project" value="InterPro"/>
</dbReference>
<comment type="function">
    <text evidence="10 11">FliG is one of three proteins (FliG, FliN, FliM) that forms the rotor-mounted switch complex (C ring), located at the base of the basal body. This complex interacts with the CheY and CheZ chemotaxis proteins, in addition to contacting components of the motor that determine the direction of flagellar rotation.</text>
</comment>
<sequence length="327" mass="35459">MSGAQRAAVLLMTLGERAAAEVLRHLGPHEVQQVGQAMAELGGVTREQVQGVLEAFVQGVEKHTALGVGKEEYLRTVLVEALGPERAGAVLERILQGVSGKGLDALRWLDPRAIAGLIRNEHPQIQAIVLSYLEAETAAQVLALLPQHVRAEVVMRVATMDTVPSEALQELDAIVEQSVSRGLARGGSALGGLRRAADLVNLLDAETEGAVMEALKESDADLAQQIEEQMFVFENLMDVDDRGIQMLLREINTETLVVALKGADEALQEKIFRNMSKRAAEMLRDDLEVRGPVRVSEVEAAQKEILAVARRLAEEGQIMLGKGDEFV</sequence>
<evidence type="ECO:0000256" key="5">
    <source>
        <dbReference type="ARBA" id="ARBA00022475"/>
    </source>
</evidence>
<evidence type="ECO:0000313" key="15">
    <source>
        <dbReference type="EMBL" id="ROR34930.1"/>
    </source>
</evidence>
<evidence type="ECO:0000259" key="14">
    <source>
        <dbReference type="Pfam" id="PF14842"/>
    </source>
</evidence>
<evidence type="ECO:0000256" key="9">
    <source>
        <dbReference type="ARBA" id="ARBA00023143"/>
    </source>
</evidence>
<dbReference type="PANTHER" id="PTHR30534:SF0">
    <property type="entry name" value="FLAGELLAR MOTOR SWITCH PROTEIN FLIG"/>
    <property type="match status" value="1"/>
</dbReference>
<dbReference type="PANTHER" id="PTHR30534">
    <property type="entry name" value="FLAGELLAR MOTOR SWITCH PROTEIN FLIG"/>
    <property type="match status" value="1"/>
</dbReference>
<evidence type="ECO:0000256" key="4">
    <source>
        <dbReference type="ARBA" id="ARBA00021870"/>
    </source>
</evidence>
<keyword evidence="16" id="KW-1185">Reference proteome</keyword>
<feature type="domain" description="Flagellar motor switch protein FliG N-terminal" evidence="14">
    <location>
        <begin position="1"/>
        <end position="99"/>
    </location>
</feature>
<keyword evidence="15" id="KW-0966">Cell projection</keyword>
<dbReference type="Pfam" id="PF01706">
    <property type="entry name" value="FliG_C"/>
    <property type="match status" value="1"/>
</dbReference>
<gene>
    <name evidence="15" type="ORF">EDC57_0841</name>
</gene>
<dbReference type="Proteomes" id="UP000276634">
    <property type="component" value="Unassembled WGS sequence"/>
</dbReference>